<dbReference type="Proteomes" id="UP000029121">
    <property type="component" value="Unassembled WGS sequence"/>
</dbReference>
<accession>R0I9L6</accession>
<evidence type="ECO:0000259" key="1">
    <source>
        <dbReference type="Pfam" id="PF03478"/>
    </source>
</evidence>
<organism evidence="2 3">
    <name type="scientific">Capsella rubella</name>
    <dbReference type="NCBI Taxonomy" id="81985"/>
    <lineage>
        <taxon>Eukaryota</taxon>
        <taxon>Viridiplantae</taxon>
        <taxon>Streptophyta</taxon>
        <taxon>Embryophyta</taxon>
        <taxon>Tracheophyta</taxon>
        <taxon>Spermatophyta</taxon>
        <taxon>Magnoliopsida</taxon>
        <taxon>eudicotyledons</taxon>
        <taxon>Gunneridae</taxon>
        <taxon>Pentapetalae</taxon>
        <taxon>rosids</taxon>
        <taxon>malvids</taxon>
        <taxon>Brassicales</taxon>
        <taxon>Brassicaceae</taxon>
        <taxon>Camelineae</taxon>
        <taxon>Capsella</taxon>
    </lineage>
</organism>
<protein>
    <recommendedName>
        <fullName evidence="1">KIB1-4 beta-propeller domain-containing protein</fullName>
    </recommendedName>
</protein>
<dbReference type="AlphaFoldDB" id="R0I9L6"/>
<dbReference type="PANTHER" id="PTHR31681:SF34">
    <property type="entry name" value="DUF295 DOMAIN-CONTAINING PROTEIN"/>
    <property type="match status" value="1"/>
</dbReference>
<proteinExistence type="predicted"/>
<sequence>MSLLLNQPSQLCLRRPVLVRASPHVSNGSSASLPQTPPCAIIGATPCGAGLGKPNFVYLSSEDSAYKHLEKKVPLELVDVTDAMVTVGLSHGWVATLKDGTLRLQDDLNPAASDSDPKRISLPPLVTLLHCQTQIVTNVAMSSPSPYEEDCVVAAKFLGPQLSFCRPGQSNSQWTNVRIENPCFFSSQVMYSKKHDMFRMPRSGGHLIGSWDLHKHNHTLKLQKLRYQDLPELTKTKRELLISCSTSEHLVESQSTGETFLLKWYKKIAEIIDGAANTETKALMVFKLDEEGNAVYTEDIGDLAIFLSKSEPFCVPTSSFPGVVPNEVTILDDNEIVQVNMTHSSLISSIVRVRLPYHISPQN</sequence>
<dbReference type="EMBL" id="KB870805">
    <property type="protein sequence ID" value="EOA39094.1"/>
    <property type="molecule type" value="Genomic_DNA"/>
</dbReference>
<evidence type="ECO:0000313" key="2">
    <source>
        <dbReference type="EMBL" id="EOA39094.1"/>
    </source>
</evidence>
<dbReference type="InterPro" id="IPR005174">
    <property type="entry name" value="KIB1-4_b-propeller"/>
</dbReference>
<evidence type="ECO:0000313" key="3">
    <source>
        <dbReference type="Proteomes" id="UP000029121"/>
    </source>
</evidence>
<feature type="domain" description="KIB1-4 beta-propeller" evidence="1">
    <location>
        <begin position="74"/>
        <end position="332"/>
    </location>
</feature>
<gene>
    <name evidence="2" type="ORF">CARUB_v10011830mg</name>
</gene>
<dbReference type="PANTHER" id="PTHR31681">
    <property type="entry name" value="C2H2-LIKE ZINC FINGER PROTEIN"/>
    <property type="match status" value="1"/>
</dbReference>
<dbReference type="Pfam" id="PF03478">
    <property type="entry name" value="Beta-prop_KIB1-4"/>
    <property type="match status" value="1"/>
</dbReference>
<keyword evidence="3" id="KW-1185">Reference proteome</keyword>
<name>R0I9L6_9BRAS</name>
<reference evidence="3" key="1">
    <citation type="journal article" date="2013" name="Nat. Genet.">
        <title>The Capsella rubella genome and the genomic consequences of rapid mating system evolution.</title>
        <authorList>
            <person name="Slotte T."/>
            <person name="Hazzouri K.M."/>
            <person name="Agren J.A."/>
            <person name="Koenig D."/>
            <person name="Maumus F."/>
            <person name="Guo Y.L."/>
            <person name="Steige K."/>
            <person name="Platts A.E."/>
            <person name="Escobar J.S."/>
            <person name="Newman L.K."/>
            <person name="Wang W."/>
            <person name="Mandakova T."/>
            <person name="Vello E."/>
            <person name="Smith L.M."/>
            <person name="Henz S.R."/>
            <person name="Steffen J."/>
            <person name="Takuno S."/>
            <person name="Brandvain Y."/>
            <person name="Coop G."/>
            <person name="Andolfatto P."/>
            <person name="Hu T.T."/>
            <person name="Blanchette M."/>
            <person name="Clark R.M."/>
            <person name="Quesneville H."/>
            <person name="Nordborg M."/>
            <person name="Gaut B.S."/>
            <person name="Lysak M.A."/>
            <person name="Jenkins J."/>
            <person name="Grimwood J."/>
            <person name="Chapman J."/>
            <person name="Prochnik S."/>
            <person name="Shu S."/>
            <person name="Rokhsar D."/>
            <person name="Schmutz J."/>
            <person name="Weigel D."/>
            <person name="Wright S.I."/>
        </authorList>
    </citation>
    <scope>NUCLEOTIDE SEQUENCE [LARGE SCALE GENOMIC DNA]</scope>
    <source>
        <strain evidence="3">cv. Monte Gargano</strain>
    </source>
</reference>